<dbReference type="EMBL" id="JADCTT010000002">
    <property type="protein sequence ID" value="KAF9756301.1"/>
    <property type="molecule type" value="Genomic_DNA"/>
</dbReference>
<name>A0A0B7K192_BIOOC</name>
<reference evidence="2" key="1">
    <citation type="submission" date="2015-01" db="EMBL/GenBank/DDBJ databases">
        <authorList>
            <person name="Durling Mikael"/>
        </authorList>
    </citation>
    <scope>NUCLEOTIDE SEQUENCE</scope>
</reference>
<accession>A0A0B7K192</accession>
<dbReference type="GO" id="GO:0032259">
    <property type="term" value="P:methylation"/>
    <property type="evidence" value="ECO:0007669"/>
    <property type="project" value="InterPro"/>
</dbReference>
<evidence type="ECO:0000259" key="1">
    <source>
        <dbReference type="Pfam" id="PF01728"/>
    </source>
</evidence>
<gene>
    <name evidence="2" type="ORF">BN869_000005359_1</name>
    <name evidence="3" type="ORF">IM811_007245</name>
</gene>
<organism evidence="2">
    <name type="scientific">Bionectria ochroleuca</name>
    <name type="common">Gliocladium roseum</name>
    <dbReference type="NCBI Taxonomy" id="29856"/>
    <lineage>
        <taxon>Eukaryota</taxon>
        <taxon>Fungi</taxon>
        <taxon>Dikarya</taxon>
        <taxon>Ascomycota</taxon>
        <taxon>Pezizomycotina</taxon>
        <taxon>Sordariomycetes</taxon>
        <taxon>Hypocreomycetidae</taxon>
        <taxon>Hypocreales</taxon>
        <taxon>Bionectriaceae</taxon>
        <taxon>Clonostachys</taxon>
    </lineage>
</organism>
<evidence type="ECO:0000313" key="3">
    <source>
        <dbReference type="EMBL" id="KAF9756301.1"/>
    </source>
</evidence>
<evidence type="ECO:0000313" key="2">
    <source>
        <dbReference type="EMBL" id="CEO49302.1"/>
    </source>
</evidence>
<dbReference type="GO" id="GO:0008168">
    <property type="term" value="F:methyltransferase activity"/>
    <property type="evidence" value="ECO:0007669"/>
    <property type="project" value="InterPro"/>
</dbReference>
<dbReference type="EMBL" id="CDPU01000013">
    <property type="protein sequence ID" value="CEO49302.1"/>
    <property type="molecule type" value="Genomic_DNA"/>
</dbReference>
<protein>
    <recommendedName>
        <fullName evidence="1">Ribosomal RNA methyltransferase FtsJ domain-containing protein</fullName>
    </recommendedName>
</protein>
<dbReference type="SUPFAM" id="SSF53335">
    <property type="entry name" value="S-adenosyl-L-methionine-dependent methyltransferases"/>
    <property type="match status" value="1"/>
</dbReference>
<dbReference type="InterPro" id="IPR002877">
    <property type="entry name" value="RNA_MeTrfase_FtsJ_dom"/>
</dbReference>
<reference evidence="3" key="2">
    <citation type="submission" date="2020-10" db="EMBL/GenBank/DDBJ databases">
        <title>High-Quality Genome Resource of Clonostachys rosea strain S41 by Oxford Nanopore Long-Read Sequencing.</title>
        <authorList>
            <person name="Wang H."/>
        </authorList>
    </citation>
    <scope>NUCLEOTIDE SEQUENCE</scope>
    <source>
        <strain evidence="3">S41</strain>
    </source>
</reference>
<dbReference type="AlphaFoldDB" id="A0A0B7K192"/>
<feature type="domain" description="Ribosomal RNA methyltransferase FtsJ" evidence="1">
    <location>
        <begin position="84"/>
        <end position="276"/>
    </location>
</feature>
<dbReference type="Proteomes" id="UP000616885">
    <property type="component" value="Unassembled WGS sequence"/>
</dbReference>
<dbReference type="InterPro" id="IPR029063">
    <property type="entry name" value="SAM-dependent_MTases_sf"/>
</dbReference>
<proteinExistence type="predicted"/>
<sequence>MTEPLALSQLDQPSAAESIEGLITQYLLERVSEFRDLTDLRRKGWVNPKGDAFFKNQRQNADNPDKKTSEWFFRMMKQIAEELHNTTDAFSITPSCDRKPRILDLCMAPGGYLHTALQKVPDAEALAFSLPVSHGGHQVQLRQTKAVDCRFLDVTMLAADMGTDNIPASHPESDSFIERQLQPTEKFDLVLCDGQVLRTHIRPEYRESQEAVRLHTAQLVLGLEHLEPLGTMVVLLHKLEAYRTVAVIRRFSTFSNVRLFKPSKFHCTRSSFYMVATHVQSQHDNAIRAIAEWKKMWNMTTFGTKEDYLRHAENAKKEEHLQLESFGPELVRLGRHIWRVQRDALARAPFIRNIH</sequence>
<dbReference type="Gene3D" id="3.40.50.150">
    <property type="entry name" value="Vaccinia Virus protein VP39"/>
    <property type="match status" value="1"/>
</dbReference>
<dbReference type="Pfam" id="PF01728">
    <property type="entry name" value="FtsJ"/>
    <property type="match status" value="1"/>
</dbReference>